<dbReference type="PROSITE" id="PS50888">
    <property type="entry name" value="BHLH"/>
    <property type="match status" value="1"/>
</dbReference>
<evidence type="ECO:0000259" key="9">
    <source>
        <dbReference type="PROSITE" id="PS50888"/>
    </source>
</evidence>
<dbReference type="OMA" id="NNDPFHE"/>
<comment type="similarity">
    <text evidence="2">Belongs to the MiT/TFE family.</text>
</comment>
<feature type="domain" description="BHLH" evidence="9">
    <location>
        <begin position="22"/>
        <end position="81"/>
    </location>
</feature>
<dbReference type="InterPro" id="IPR036638">
    <property type="entry name" value="HLH_DNA-bd_sf"/>
</dbReference>
<evidence type="ECO:0000313" key="10">
    <source>
        <dbReference type="EMBL" id="KDR13036.1"/>
    </source>
</evidence>
<feature type="coiled-coil region" evidence="8">
    <location>
        <begin position="81"/>
        <end position="115"/>
    </location>
</feature>
<evidence type="ECO:0000313" key="11">
    <source>
        <dbReference type="Proteomes" id="UP000027135"/>
    </source>
</evidence>
<dbReference type="PANTHER" id="PTHR45776:SF2">
    <property type="entry name" value="MIP04163P"/>
    <property type="match status" value="1"/>
</dbReference>
<keyword evidence="11" id="KW-1185">Reference proteome</keyword>
<dbReference type="Gene3D" id="4.10.280.10">
    <property type="entry name" value="Helix-loop-helix DNA-binding domain"/>
    <property type="match status" value="1"/>
</dbReference>
<dbReference type="Proteomes" id="UP000027135">
    <property type="component" value="Unassembled WGS sequence"/>
</dbReference>
<dbReference type="eggNOG" id="KOG1318">
    <property type="taxonomic scope" value="Eukaryota"/>
</dbReference>
<keyword evidence="8" id="KW-0175">Coiled coil</keyword>
<keyword evidence="3" id="KW-0805">Transcription regulation</keyword>
<keyword evidence="6" id="KW-0804">Transcription</keyword>
<feature type="non-terminal residue" evidence="10">
    <location>
        <position position="1"/>
    </location>
</feature>
<evidence type="ECO:0000256" key="4">
    <source>
        <dbReference type="ARBA" id="ARBA00023125"/>
    </source>
</evidence>
<evidence type="ECO:0000256" key="1">
    <source>
        <dbReference type="ARBA" id="ARBA00004123"/>
    </source>
</evidence>
<dbReference type="EMBL" id="KK852979">
    <property type="protein sequence ID" value="KDR13036.1"/>
    <property type="molecule type" value="Genomic_DNA"/>
</dbReference>
<evidence type="ECO:0000256" key="2">
    <source>
        <dbReference type="ARBA" id="ARBA00008289"/>
    </source>
</evidence>
<reference evidence="10 11" key="1">
    <citation type="journal article" date="2014" name="Nat. Commun.">
        <title>Molecular traces of alternative social organization in a termite genome.</title>
        <authorList>
            <person name="Terrapon N."/>
            <person name="Li C."/>
            <person name="Robertson H.M."/>
            <person name="Ji L."/>
            <person name="Meng X."/>
            <person name="Booth W."/>
            <person name="Chen Z."/>
            <person name="Childers C.P."/>
            <person name="Glastad K.M."/>
            <person name="Gokhale K."/>
            <person name="Gowin J."/>
            <person name="Gronenberg W."/>
            <person name="Hermansen R.A."/>
            <person name="Hu H."/>
            <person name="Hunt B.G."/>
            <person name="Huylmans A.K."/>
            <person name="Khalil S.M."/>
            <person name="Mitchell R.D."/>
            <person name="Munoz-Torres M.C."/>
            <person name="Mustard J.A."/>
            <person name="Pan H."/>
            <person name="Reese J.T."/>
            <person name="Scharf M.E."/>
            <person name="Sun F."/>
            <person name="Vogel H."/>
            <person name="Xiao J."/>
            <person name="Yang W."/>
            <person name="Yang Z."/>
            <person name="Yang Z."/>
            <person name="Zhou J."/>
            <person name="Zhu J."/>
            <person name="Brent C.S."/>
            <person name="Elsik C.G."/>
            <person name="Goodisman M.A."/>
            <person name="Liberles D.A."/>
            <person name="Roe R.M."/>
            <person name="Vargo E.L."/>
            <person name="Vilcinskas A."/>
            <person name="Wang J."/>
            <person name="Bornberg-Bauer E."/>
            <person name="Korb J."/>
            <person name="Zhang G."/>
            <person name="Liebig J."/>
        </authorList>
    </citation>
    <scope>NUCLEOTIDE SEQUENCE [LARGE SCALE GENOMIC DNA]</scope>
    <source>
        <tissue evidence="10">Whole organism</tissue>
    </source>
</reference>
<dbReference type="GO" id="GO:0000981">
    <property type="term" value="F:DNA-binding transcription factor activity, RNA polymerase II-specific"/>
    <property type="evidence" value="ECO:0007669"/>
    <property type="project" value="TreeGrafter"/>
</dbReference>
<name>A0A067QT08_ZOONE</name>
<dbReference type="FunFam" id="4.10.280.10:FF:000003">
    <property type="entry name" value="microphthalmia-associated transcription factor isoform X1"/>
    <property type="match status" value="1"/>
</dbReference>
<feature type="non-terminal residue" evidence="10">
    <location>
        <position position="131"/>
    </location>
</feature>
<sequence>QIKPEPLQLSDAEIHAIAKDRQKKDNHNMIERRRRFNINDRIKELGTLLPKNNDPFHEIVRDVRPNKGTILKSSVDYIKVLKHEVQRMKQVEARQKQLELQNRRLFLRIQELELLAKSHGLPVSEFAWQSS</sequence>
<comment type="subcellular location">
    <subcellularLocation>
        <location evidence="1">Nucleus</location>
    </subcellularLocation>
</comment>
<accession>A0A067QT08</accession>
<dbReference type="SUPFAM" id="SSF47459">
    <property type="entry name" value="HLH, helix-loop-helix DNA-binding domain"/>
    <property type="match status" value="1"/>
</dbReference>
<dbReference type="Pfam" id="PF00010">
    <property type="entry name" value="HLH"/>
    <property type="match status" value="1"/>
</dbReference>
<evidence type="ECO:0000256" key="6">
    <source>
        <dbReference type="ARBA" id="ARBA00023163"/>
    </source>
</evidence>
<dbReference type="GO" id="GO:0005634">
    <property type="term" value="C:nucleus"/>
    <property type="evidence" value="ECO:0007669"/>
    <property type="project" value="UniProtKB-SubCell"/>
</dbReference>
<evidence type="ECO:0000256" key="3">
    <source>
        <dbReference type="ARBA" id="ARBA00023015"/>
    </source>
</evidence>
<protein>
    <recommendedName>
        <fullName evidence="9">BHLH domain-containing protein</fullName>
    </recommendedName>
</protein>
<proteinExistence type="inferred from homology"/>
<dbReference type="GO" id="GO:0000978">
    <property type="term" value="F:RNA polymerase II cis-regulatory region sequence-specific DNA binding"/>
    <property type="evidence" value="ECO:0007669"/>
    <property type="project" value="TreeGrafter"/>
</dbReference>
<keyword evidence="4" id="KW-0238">DNA-binding</keyword>
<evidence type="ECO:0000256" key="7">
    <source>
        <dbReference type="ARBA" id="ARBA00023242"/>
    </source>
</evidence>
<gene>
    <name evidence="10" type="ORF">L798_13304</name>
</gene>
<organism evidence="10 11">
    <name type="scientific">Zootermopsis nevadensis</name>
    <name type="common">Dampwood termite</name>
    <dbReference type="NCBI Taxonomy" id="136037"/>
    <lineage>
        <taxon>Eukaryota</taxon>
        <taxon>Metazoa</taxon>
        <taxon>Ecdysozoa</taxon>
        <taxon>Arthropoda</taxon>
        <taxon>Hexapoda</taxon>
        <taxon>Insecta</taxon>
        <taxon>Pterygota</taxon>
        <taxon>Neoptera</taxon>
        <taxon>Polyneoptera</taxon>
        <taxon>Dictyoptera</taxon>
        <taxon>Blattodea</taxon>
        <taxon>Blattoidea</taxon>
        <taxon>Termitoidae</taxon>
        <taxon>Termopsidae</taxon>
        <taxon>Zootermopsis</taxon>
    </lineage>
</organism>
<evidence type="ECO:0000256" key="5">
    <source>
        <dbReference type="ARBA" id="ARBA00023159"/>
    </source>
</evidence>
<dbReference type="CDD" id="cd11397">
    <property type="entry name" value="bHLHzip_MITF_like"/>
    <property type="match status" value="1"/>
</dbReference>
<keyword evidence="7" id="KW-0539">Nucleus</keyword>
<dbReference type="InParanoid" id="A0A067QT08"/>
<keyword evidence="5" id="KW-0010">Activator</keyword>
<dbReference type="InterPro" id="IPR011598">
    <property type="entry name" value="bHLH_dom"/>
</dbReference>
<dbReference type="STRING" id="136037.A0A067QT08"/>
<dbReference type="AlphaFoldDB" id="A0A067QT08"/>
<evidence type="ECO:0000256" key="8">
    <source>
        <dbReference type="SAM" id="Coils"/>
    </source>
</evidence>
<dbReference type="SMART" id="SM00353">
    <property type="entry name" value="HLH"/>
    <property type="match status" value="1"/>
</dbReference>
<dbReference type="PANTHER" id="PTHR45776">
    <property type="entry name" value="MIP04163P"/>
    <property type="match status" value="1"/>
</dbReference>
<dbReference type="GO" id="GO:0046983">
    <property type="term" value="F:protein dimerization activity"/>
    <property type="evidence" value="ECO:0007669"/>
    <property type="project" value="InterPro"/>
</dbReference>